<proteinExistence type="predicted"/>
<comment type="caution">
    <text evidence="1">The sequence shown here is derived from an EMBL/GenBank/DDBJ whole genome shotgun (WGS) entry which is preliminary data.</text>
</comment>
<reference evidence="1" key="1">
    <citation type="journal article" date="2014" name="Front. Microbiol.">
        <title>High frequency of phylogenetically diverse reductive dehalogenase-homologous genes in deep subseafloor sedimentary metagenomes.</title>
        <authorList>
            <person name="Kawai M."/>
            <person name="Futagami T."/>
            <person name="Toyoda A."/>
            <person name="Takaki Y."/>
            <person name="Nishi S."/>
            <person name="Hori S."/>
            <person name="Arai W."/>
            <person name="Tsubouchi T."/>
            <person name="Morono Y."/>
            <person name="Uchiyama I."/>
            <person name="Ito T."/>
            <person name="Fujiyama A."/>
            <person name="Inagaki F."/>
            <person name="Takami H."/>
        </authorList>
    </citation>
    <scope>NUCLEOTIDE SEQUENCE</scope>
    <source>
        <strain evidence="1">Expedition CK06-06</strain>
    </source>
</reference>
<organism evidence="1">
    <name type="scientific">marine sediment metagenome</name>
    <dbReference type="NCBI Taxonomy" id="412755"/>
    <lineage>
        <taxon>unclassified sequences</taxon>
        <taxon>metagenomes</taxon>
        <taxon>ecological metagenomes</taxon>
    </lineage>
</organism>
<sequence>MNIVLLAVLGIVVAIAYVLSTAEGGEWVETTSSPYTDMRREEKRSEYWNS</sequence>
<protein>
    <submittedName>
        <fullName evidence="1">Uncharacterized protein</fullName>
    </submittedName>
</protein>
<dbReference type="AlphaFoldDB" id="X0X432"/>
<name>X0X432_9ZZZZ</name>
<gene>
    <name evidence="1" type="ORF">S01H1_58456</name>
</gene>
<dbReference type="EMBL" id="BARS01038188">
    <property type="protein sequence ID" value="GAG19761.1"/>
    <property type="molecule type" value="Genomic_DNA"/>
</dbReference>
<evidence type="ECO:0000313" key="1">
    <source>
        <dbReference type="EMBL" id="GAG19761.1"/>
    </source>
</evidence>
<accession>X0X432</accession>